<gene>
    <name evidence="1" type="ORF">FUA48_15915</name>
</gene>
<dbReference type="AlphaFoldDB" id="A0A5B9FYZ9"/>
<keyword evidence="2" id="KW-1185">Reference proteome</keyword>
<organism evidence="1 2">
    <name type="scientific">Flavobacterium alkalisoli</name>
    <dbReference type="NCBI Taxonomy" id="2602769"/>
    <lineage>
        <taxon>Bacteria</taxon>
        <taxon>Pseudomonadati</taxon>
        <taxon>Bacteroidota</taxon>
        <taxon>Flavobacteriia</taxon>
        <taxon>Flavobacteriales</taxon>
        <taxon>Flavobacteriaceae</taxon>
        <taxon>Flavobacterium</taxon>
    </lineage>
</organism>
<dbReference type="Proteomes" id="UP000321222">
    <property type="component" value="Chromosome"/>
</dbReference>
<proteinExistence type="predicted"/>
<evidence type="ECO:0000313" key="2">
    <source>
        <dbReference type="Proteomes" id="UP000321222"/>
    </source>
</evidence>
<dbReference type="OrthoDB" id="1365562at2"/>
<protein>
    <submittedName>
        <fullName evidence="1">Uncharacterized protein</fullName>
    </submittedName>
</protein>
<evidence type="ECO:0000313" key="1">
    <source>
        <dbReference type="EMBL" id="QEE51008.1"/>
    </source>
</evidence>
<dbReference type="RefSeq" id="WP_147584447.1">
    <property type="nucleotide sequence ID" value="NZ_CP042831.1"/>
</dbReference>
<dbReference type="EMBL" id="CP042831">
    <property type="protein sequence ID" value="QEE51008.1"/>
    <property type="molecule type" value="Genomic_DNA"/>
</dbReference>
<sequence length="69" mass="7840">MGLEIFKTNIETEEQAQYLAKVLQHVISDGMIRFELENASHIFSIETNREIEGVALSVFIKQGISCQKL</sequence>
<dbReference type="KEGG" id="fak:FUA48_15915"/>
<name>A0A5B9FYZ9_9FLAO</name>
<reference evidence="1 2" key="1">
    <citation type="submission" date="2019-08" db="EMBL/GenBank/DDBJ databases">
        <title>Flavobacterium alkalisoli sp. nov., isolated from rhizosphere soil of Suaeda salsa.</title>
        <authorList>
            <person name="Sun J.-Q."/>
            <person name="Xu L."/>
        </authorList>
    </citation>
    <scope>NUCLEOTIDE SEQUENCE [LARGE SCALE GENOMIC DNA]</scope>
    <source>
        <strain evidence="1 2">XS-5</strain>
    </source>
</reference>
<accession>A0A5B9FYZ9</accession>